<evidence type="ECO:0000256" key="5">
    <source>
        <dbReference type="ARBA" id="ARBA00022989"/>
    </source>
</evidence>
<dbReference type="InterPro" id="IPR050833">
    <property type="entry name" value="Poly_Biosynth_Transport"/>
</dbReference>
<evidence type="ECO:0000313" key="9">
    <source>
        <dbReference type="Proteomes" id="UP001162734"/>
    </source>
</evidence>
<dbReference type="PANTHER" id="PTHR30250">
    <property type="entry name" value="PST FAMILY PREDICTED COLANIC ACID TRANSPORTER"/>
    <property type="match status" value="1"/>
</dbReference>
<keyword evidence="4 7" id="KW-0812">Transmembrane</keyword>
<feature type="transmembrane region" description="Helical" evidence="7">
    <location>
        <begin position="455"/>
        <end position="476"/>
    </location>
</feature>
<feature type="transmembrane region" description="Helical" evidence="7">
    <location>
        <begin position="55"/>
        <end position="78"/>
    </location>
</feature>
<keyword evidence="5 7" id="KW-1133">Transmembrane helix</keyword>
<evidence type="ECO:0000256" key="3">
    <source>
        <dbReference type="ARBA" id="ARBA00022475"/>
    </source>
</evidence>
<keyword evidence="9" id="KW-1185">Reference proteome</keyword>
<name>A0ABM7XCQ8_9BACT</name>
<dbReference type="EMBL" id="AP025592">
    <property type="protein sequence ID" value="BDG09650.1"/>
    <property type="molecule type" value="Genomic_DNA"/>
</dbReference>
<feature type="transmembrane region" description="Helical" evidence="7">
    <location>
        <begin position="390"/>
        <end position="410"/>
    </location>
</feature>
<organism evidence="8 9">
    <name type="scientific">Anaeromyxobacter paludicola</name>
    <dbReference type="NCBI Taxonomy" id="2918171"/>
    <lineage>
        <taxon>Bacteria</taxon>
        <taxon>Pseudomonadati</taxon>
        <taxon>Myxococcota</taxon>
        <taxon>Myxococcia</taxon>
        <taxon>Myxococcales</taxon>
        <taxon>Cystobacterineae</taxon>
        <taxon>Anaeromyxobacteraceae</taxon>
        <taxon>Anaeromyxobacter</taxon>
    </lineage>
</organism>
<feature type="transmembrane region" description="Helical" evidence="7">
    <location>
        <begin position="233"/>
        <end position="255"/>
    </location>
</feature>
<keyword evidence="3" id="KW-1003">Cell membrane</keyword>
<gene>
    <name evidence="8" type="ORF">AMPC_27630</name>
</gene>
<evidence type="ECO:0000256" key="6">
    <source>
        <dbReference type="ARBA" id="ARBA00023136"/>
    </source>
</evidence>
<feature type="transmembrane region" description="Helical" evidence="7">
    <location>
        <begin position="339"/>
        <end position="359"/>
    </location>
</feature>
<dbReference type="Proteomes" id="UP001162734">
    <property type="component" value="Chromosome"/>
</dbReference>
<feature type="transmembrane region" description="Helical" evidence="7">
    <location>
        <begin position="301"/>
        <end position="319"/>
    </location>
</feature>
<evidence type="ECO:0000256" key="7">
    <source>
        <dbReference type="SAM" id="Phobius"/>
    </source>
</evidence>
<proteinExistence type="inferred from homology"/>
<dbReference type="Pfam" id="PF13440">
    <property type="entry name" value="Polysacc_synt_3"/>
    <property type="match status" value="1"/>
</dbReference>
<protein>
    <recommendedName>
        <fullName evidence="10">Polysaccharide biosynthesis protein</fullName>
    </recommendedName>
</protein>
<feature type="transmembrane region" description="Helical" evidence="7">
    <location>
        <begin position="99"/>
        <end position="117"/>
    </location>
</feature>
<evidence type="ECO:0000256" key="4">
    <source>
        <dbReference type="ARBA" id="ARBA00022692"/>
    </source>
</evidence>
<feature type="transmembrane region" description="Helical" evidence="7">
    <location>
        <begin position="431"/>
        <end position="449"/>
    </location>
</feature>
<comment type="subcellular location">
    <subcellularLocation>
        <location evidence="1">Cell membrane</location>
        <topology evidence="1">Multi-pass membrane protein</topology>
    </subcellularLocation>
</comment>
<feature type="transmembrane region" description="Helical" evidence="7">
    <location>
        <begin position="25"/>
        <end position="43"/>
    </location>
</feature>
<accession>A0ABM7XCQ8</accession>
<evidence type="ECO:0008006" key="10">
    <source>
        <dbReference type="Google" id="ProtNLM"/>
    </source>
</evidence>
<comment type="similarity">
    <text evidence="2">Belongs to the polysaccharide synthase family.</text>
</comment>
<dbReference type="RefSeq" id="WP_248341925.1">
    <property type="nucleotide sequence ID" value="NZ_AP025592.1"/>
</dbReference>
<keyword evidence="6 7" id="KW-0472">Membrane</keyword>
<evidence type="ECO:0000256" key="2">
    <source>
        <dbReference type="ARBA" id="ARBA00007430"/>
    </source>
</evidence>
<dbReference type="PANTHER" id="PTHR30250:SF10">
    <property type="entry name" value="LIPOPOLYSACCHARIDE BIOSYNTHESIS PROTEIN WZXC"/>
    <property type="match status" value="1"/>
</dbReference>
<reference evidence="9" key="1">
    <citation type="journal article" date="2022" name="Int. J. Syst. Evol. Microbiol.">
        <title>Anaeromyxobacter oryzae sp. nov., Anaeromyxobacter diazotrophicus sp. nov. and Anaeromyxobacter paludicola sp. nov., isolated from paddy soils.</title>
        <authorList>
            <person name="Itoh H."/>
            <person name="Xu Z."/>
            <person name="Mise K."/>
            <person name="Masuda Y."/>
            <person name="Ushijima N."/>
            <person name="Hayakawa C."/>
            <person name="Shiratori Y."/>
            <person name="Senoo K."/>
        </authorList>
    </citation>
    <scope>NUCLEOTIDE SEQUENCE [LARGE SCALE GENOMIC DNA]</scope>
    <source>
        <strain evidence="9">Red630</strain>
    </source>
</reference>
<feature type="transmembrane region" description="Helical" evidence="7">
    <location>
        <begin position="123"/>
        <end position="145"/>
    </location>
</feature>
<feature type="transmembrane region" description="Helical" evidence="7">
    <location>
        <begin position="366"/>
        <end position="384"/>
    </location>
</feature>
<evidence type="ECO:0000256" key="1">
    <source>
        <dbReference type="ARBA" id="ARBA00004651"/>
    </source>
</evidence>
<sequence>MAQPADPAAPDTGLSGRFRASVLSYGARQLAVMALGLGSSLVLTRFLSPAEFGRVAVISVVTQLALLLADGGLGVYLVQRPEEVTDRDLARVTGLQLRLAGAIVLLCAVGAGVAFALAPGQRLGWMVAAAALSLPLLVVRGMSLLRLERGLRLDRVVRVEILEEAVYAAVAVAAAARGAGAWSVVLAQLARAVAGASAAAAIGRFRLPRGPVGWDEELARGVRFGLHFQSAQLINLARVAVVPLYIVPVLGLAAAGLVERAWFVCGLPLAIISAVQQRTMFPYVARIQADREQVRRFAEDAVHASALLATLCYLPLVLFPRALVVGVLGPQWEPMLPLAGWLLAGNVAFGALPGPMYAVANGLGKAHLISRINLGVLVASWALIVGLTRAFGVVGVGMTGLLLWAGTLLLRRWLRAELGPFRFFRQMAAPLGALGVAWAAVEAAARLRGHGPEGLAGAAAASLLAGAVYLAVVVAVDRERVRALWSRFRGGAVR</sequence>
<evidence type="ECO:0000313" key="8">
    <source>
        <dbReference type="EMBL" id="BDG09650.1"/>
    </source>
</evidence>